<feature type="compositionally biased region" description="Polar residues" evidence="1">
    <location>
        <begin position="1"/>
        <end position="11"/>
    </location>
</feature>
<evidence type="ECO:0000256" key="1">
    <source>
        <dbReference type="SAM" id="MobiDB-lite"/>
    </source>
</evidence>
<reference evidence="2" key="1">
    <citation type="submission" date="2020-11" db="EMBL/GenBank/DDBJ databases">
        <authorList>
            <consortium name="DOE Joint Genome Institute"/>
            <person name="Ahrendt S."/>
            <person name="Riley R."/>
            <person name="Andreopoulos W."/>
            <person name="Labutti K."/>
            <person name="Pangilinan J."/>
            <person name="Ruiz-Duenas F.J."/>
            <person name="Barrasa J.M."/>
            <person name="Sanchez-Garcia M."/>
            <person name="Camarero S."/>
            <person name="Miyauchi S."/>
            <person name="Serrano A."/>
            <person name="Linde D."/>
            <person name="Babiker R."/>
            <person name="Drula E."/>
            <person name="Ayuso-Fernandez I."/>
            <person name="Pacheco R."/>
            <person name="Padilla G."/>
            <person name="Ferreira P."/>
            <person name="Barriuso J."/>
            <person name="Kellner H."/>
            <person name="Castanera R."/>
            <person name="Alfaro M."/>
            <person name="Ramirez L."/>
            <person name="Pisabarro A.G."/>
            <person name="Kuo A."/>
            <person name="Tritt A."/>
            <person name="Lipzen A."/>
            <person name="He G."/>
            <person name="Yan M."/>
            <person name="Ng V."/>
            <person name="Cullen D."/>
            <person name="Martin F."/>
            <person name="Rosso M.-N."/>
            <person name="Henrissat B."/>
            <person name="Hibbett D."/>
            <person name="Martinez A.T."/>
            <person name="Grigoriev I.V."/>
        </authorList>
    </citation>
    <scope>NUCLEOTIDE SEQUENCE</scope>
    <source>
        <strain evidence="2">CBS 506.95</strain>
    </source>
</reference>
<dbReference type="OrthoDB" id="3241084at2759"/>
<feature type="region of interest" description="Disordered" evidence="1">
    <location>
        <begin position="332"/>
        <end position="365"/>
    </location>
</feature>
<feature type="region of interest" description="Disordered" evidence="1">
    <location>
        <begin position="139"/>
        <end position="219"/>
    </location>
</feature>
<dbReference type="AlphaFoldDB" id="A0A9P6E3U0"/>
<keyword evidence="3" id="KW-1185">Reference proteome</keyword>
<feature type="region of interest" description="Disordered" evidence="1">
    <location>
        <begin position="1"/>
        <end position="26"/>
    </location>
</feature>
<feature type="compositionally biased region" description="Basic and acidic residues" evidence="1">
    <location>
        <begin position="177"/>
        <end position="189"/>
    </location>
</feature>
<feature type="region of interest" description="Disordered" evidence="1">
    <location>
        <begin position="400"/>
        <end position="429"/>
    </location>
</feature>
<name>A0A9P6E3U0_9AGAR</name>
<protein>
    <submittedName>
        <fullName evidence="2">Uncharacterized protein</fullName>
    </submittedName>
</protein>
<accession>A0A9P6E3U0</accession>
<evidence type="ECO:0000313" key="3">
    <source>
        <dbReference type="Proteomes" id="UP000807306"/>
    </source>
</evidence>
<feature type="compositionally biased region" description="Acidic residues" evidence="1">
    <location>
        <begin position="351"/>
        <end position="365"/>
    </location>
</feature>
<comment type="caution">
    <text evidence="2">The sequence shown here is derived from an EMBL/GenBank/DDBJ whole genome shotgun (WGS) entry which is preliminary data.</text>
</comment>
<organism evidence="2 3">
    <name type="scientific">Crepidotus variabilis</name>
    <dbReference type="NCBI Taxonomy" id="179855"/>
    <lineage>
        <taxon>Eukaryota</taxon>
        <taxon>Fungi</taxon>
        <taxon>Dikarya</taxon>
        <taxon>Basidiomycota</taxon>
        <taxon>Agaricomycotina</taxon>
        <taxon>Agaricomycetes</taxon>
        <taxon>Agaricomycetidae</taxon>
        <taxon>Agaricales</taxon>
        <taxon>Agaricineae</taxon>
        <taxon>Crepidotaceae</taxon>
        <taxon>Crepidotus</taxon>
    </lineage>
</organism>
<dbReference type="Proteomes" id="UP000807306">
    <property type="component" value="Unassembled WGS sequence"/>
</dbReference>
<proteinExistence type="predicted"/>
<gene>
    <name evidence="2" type="ORF">CPB83DRAFT_899990</name>
</gene>
<sequence length="518" mass="57709">MTPSPSRSAPTVPSPQPSPDQLPEINAAEREAVERNNLRLDRVEAEKEWATFISAGSVSSNGLNLVCFWGVNEKNYPLLFCVALDVLPVQASAIQKFLVKQQQMDFMENLPTSASPGPADDGSSQLILVPEDREHTLRCIHPPPTPTTSIVRRQTSEEHDDTPPNVLASPKTNSGRKLFEPENLLKLENNDSDDDGAPKRTITKTQVARLKKTSKKSDPKGEFDFKKTVVLIPHSSGDSDVRKTLSTDDLYLYDDSSRIGCLLRRQSHLQAVFTVLTIGMLCEDPRNGPEEEKTVISVTVIVTEQVGRLILLLDVAVILQYMKFLRARAVDGKHTTNGGNGRKKKKIPLIDLDDEDDAGDEDGDNAIEKESLEKLQKSLRAWALAMAHIWHLRASASGASRAQINTPAQPPHFEVPTTPSQTRPPPTPPDYHNNFEEPFPDINSFLQHLSMDNPERELDIYATIFEKEDYNAACLAAPPFSMTQGNADFLAKELKKKIDHVHRIRAKDRAEAKRARRS</sequence>
<evidence type="ECO:0000313" key="2">
    <source>
        <dbReference type="EMBL" id="KAF9522041.1"/>
    </source>
</evidence>
<dbReference type="EMBL" id="MU157964">
    <property type="protein sequence ID" value="KAF9522041.1"/>
    <property type="molecule type" value="Genomic_DNA"/>
</dbReference>